<dbReference type="Proteomes" id="UP000324832">
    <property type="component" value="Unassembled WGS sequence"/>
</dbReference>
<evidence type="ECO:0000313" key="1">
    <source>
        <dbReference type="EMBL" id="VVD05184.1"/>
    </source>
</evidence>
<dbReference type="EMBL" id="FZQP02006938">
    <property type="protein sequence ID" value="VVD05184.1"/>
    <property type="molecule type" value="Genomic_DNA"/>
</dbReference>
<keyword evidence="2" id="KW-1185">Reference proteome</keyword>
<protein>
    <submittedName>
        <fullName evidence="1">Uncharacterized protein</fullName>
    </submittedName>
</protein>
<proteinExistence type="predicted"/>
<reference evidence="1 2" key="1">
    <citation type="submission" date="2017-07" db="EMBL/GenBank/DDBJ databases">
        <authorList>
            <person name="Talla V."/>
            <person name="Backstrom N."/>
        </authorList>
    </citation>
    <scope>NUCLEOTIDE SEQUENCE [LARGE SCALE GENOMIC DNA]</scope>
</reference>
<name>A0A5E4R591_9NEOP</name>
<dbReference type="AlphaFoldDB" id="A0A5E4R591"/>
<sequence>MPTFPSRCGFQGTFFRVQQSCGMSFLVRCFRDDTTWVPSKKARTPS</sequence>
<gene>
    <name evidence="1" type="ORF">LSINAPIS_LOCUS14775</name>
</gene>
<evidence type="ECO:0000313" key="2">
    <source>
        <dbReference type="Proteomes" id="UP000324832"/>
    </source>
</evidence>
<accession>A0A5E4R591</accession>
<organism evidence="1 2">
    <name type="scientific">Leptidea sinapis</name>
    <dbReference type="NCBI Taxonomy" id="189913"/>
    <lineage>
        <taxon>Eukaryota</taxon>
        <taxon>Metazoa</taxon>
        <taxon>Ecdysozoa</taxon>
        <taxon>Arthropoda</taxon>
        <taxon>Hexapoda</taxon>
        <taxon>Insecta</taxon>
        <taxon>Pterygota</taxon>
        <taxon>Neoptera</taxon>
        <taxon>Endopterygota</taxon>
        <taxon>Lepidoptera</taxon>
        <taxon>Glossata</taxon>
        <taxon>Ditrysia</taxon>
        <taxon>Papilionoidea</taxon>
        <taxon>Pieridae</taxon>
        <taxon>Dismorphiinae</taxon>
        <taxon>Leptidea</taxon>
    </lineage>
</organism>